<keyword evidence="3" id="KW-1185">Reference proteome</keyword>
<dbReference type="InterPro" id="IPR036909">
    <property type="entry name" value="Cyt_c-like_dom_sf"/>
</dbReference>
<evidence type="ECO:0000256" key="1">
    <source>
        <dbReference type="SAM" id="SignalP"/>
    </source>
</evidence>
<dbReference type="EMBL" id="JBHUDY010000001">
    <property type="protein sequence ID" value="MFD1612191.1"/>
    <property type="molecule type" value="Genomic_DNA"/>
</dbReference>
<sequence>MKLLLGLLLAAAPPVALKSVSVALPQDESQFAGPDADLLNGNCTGCHSATMILYQPRMDAAHWAESVKKMRDVYKAPIADADAAKLPDALARVAARHGP</sequence>
<name>A0ABW4I2M9_9SPHN</name>
<evidence type="ECO:0000313" key="3">
    <source>
        <dbReference type="Proteomes" id="UP001597115"/>
    </source>
</evidence>
<proteinExistence type="predicted"/>
<dbReference type="Proteomes" id="UP001597115">
    <property type="component" value="Unassembled WGS sequence"/>
</dbReference>
<protein>
    <submittedName>
        <fullName evidence="2">Cytochrome c</fullName>
    </submittedName>
</protein>
<accession>A0ABW4I2M9</accession>
<feature type="chain" id="PRO_5045693890" evidence="1">
    <location>
        <begin position="19"/>
        <end position="99"/>
    </location>
</feature>
<reference evidence="3" key="1">
    <citation type="journal article" date="2019" name="Int. J. Syst. Evol. Microbiol.">
        <title>The Global Catalogue of Microorganisms (GCM) 10K type strain sequencing project: providing services to taxonomists for standard genome sequencing and annotation.</title>
        <authorList>
            <consortium name="The Broad Institute Genomics Platform"/>
            <consortium name="The Broad Institute Genome Sequencing Center for Infectious Disease"/>
            <person name="Wu L."/>
            <person name="Ma J."/>
        </authorList>
    </citation>
    <scope>NUCLEOTIDE SEQUENCE [LARGE SCALE GENOMIC DNA]</scope>
    <source>
        <strain evidence="3">CGMCC 1.16275</strain>
    </source>
</reference>
<comment type="caution">
    <text evidence="2">The sequence shown here is derived from an EMBL/GenBank/DDBJ whole genome shotgun (WGS) entry which is preliminary data.</text>
</comment>
<dbReference type="Gene3D" id="1.10.760.10">
    <property type="entry name" value="Cytochrome c-like domain"/>
    <property type="match status" value="1"/>
</dbReference>
<gene>
    <name evidence="2" type="ORF">ACFSCW_10295</name>
</gene>
<dbReference type="SUPFAM" id="SSF46626">
    <property type="entry name" value="Cytochrome c"/>
    <property type="match status" value="1"/>
</dbReference>
<keyword evidence="1" id="KW-0732">Signal</keyword>
<feature type="signal peptide" evidence="1">
    <location>
        <begin position="1"/>
        <end position="18"/>
    </location>
</feature>
<dbReference type="RefSeq" id="WP_380888927.1">
    <property type="nucleotide sequence ID" value="NZ_JBHUDY010000001.1"/>
</dbReference>
<evidence type="ECO:0000313" key="2">
    <source>
        <dbReference type="EMBL" id="MFD1612191.1"/>
    </source>
</evidence>
<organism evidence="2 3">
    <name type="scientific">Sphingomonas tabacisoli</name>
    <dbReference type="NCBI Taxonomy" id="2249466"/>
    <lineage>
        <taxon>Bacteria</taxon>
        <taxon>Pseudomonadati</taxon>
        <taxon>Pseudomonadota</taxon>
        <taxon>Alphaproteobacteria</taxon>
        <taxon>Sphingomonadales</taxon>
        <taxon>Sphingomonadaceae</taxon>
        <taxon>Sphingomonas</taxon>
    </lineage>
</organism>